<organism evidence="2 3">
    <name type="scientific">Acetobacterium malicum</name>
    <dbReference type="NCBI Taxonomy" id="52692"/>
    <lineage>
        <taxon>Bacteria</taxon>
        <taxon>Bacillati</taxon>
        <taxon>Bacillota</taxon>
        <taxon>Clostridia</taxon>
        <taxon>Eubacteriales</taxon>
        <taxon>Eubacteriaceae</taxon>
        <taxon>Acetobacterium</taxon>
    </lineage>
</organism>
<dbReference type="PANTHER" id="PTHR30041">
    <property type="entry name" value="ARSENATE REDUCTASE"/>
    <property type="match status" value="1"/>
</dbReference>
<dbReference type="RefSeq" id="WP_186894686.1">
    <property type="nucleotide sequence ID" value="NZ_WJBE01000012.1"/>
</dbReference>
<comment type="similarity">
    <text evidence="1">Belongs to the ArsC family.</text>
</comment>
<proteinExistence type="inferred from homology"/>
<keyword evidence="3" id="KW-1185">Reference proteome</keyword>
<accession>A0ABR6YZ29</accession>
<evidence type="ECO:0000313" key="2">
    <source>
        <dbReference type="EMBL" id="MBC3900461.1"/>
    </source>
</evidence>
<name>A0ABR6YZ29_9FIRM</name>
<comment type="caution">
    <text evidence="2">The sequence shown here is derived from an EMBL/GenBank/DDBJ whole genome shotgun (WGS) entry which is preliminary data.</text>
</comment>
<dbReference type="Proteomes" id="UP000622405">
    <property type="component" value="Unassembled WGS sequence"/>
</dbReference>
<reference evidence="2 3" key="1">
    <citation type="journal article" date="2020" name="mSystems">
        <title>Defining Genomic and Predicted Metabolic Features of the Acetobacterium Genus.</title>
        <authorList>
            <person name="Ross D.E."/>
            <person name="Marshall C.W."/>
            <person name="Gulliver D."/>
            <person name="May H.D."/>
            <person name="Norman R.S."/>
        </authorList>
    </citation>
    <scope>NUCLEOTIDE SEQUENCE [LARGE SCALE GENOMIC DNA]</scope>
    <source>
        <strain evidence="2 3">DSM 4132</strain>
    </source>
</reference>
<dbReference type="SUPFAM" id="SSF52833">
    <property type="entry name" value="Thioredoxin-like"/>
    <property type="match status" value="1"/>
</dbReference>
<protein>
    <submittedName>
        <fullName evidence="2">Spx/MgsR family RNA polymerase-binding regulatory protein</fullName>
    </submittedName>
</protein>
<sequence>MKPLFLCYPKCSTCQKAKKFLAENQIDVEERHIVEDHPHKDELIKWMNRYQGEAKKFFNTSGLVYRDMELKDKVKTMTLDQMAEVLATNGMLVKRPLVILADTVLVGFKEEQWKAALLTDKQD</sequence>
<dbReference type="PANTHER" id="PTHR30041:SF8">
    <property type="entry name" value="PROTEIN YFFB"/>
    <property type="match status" value="1"/>
</dbReference>
<evidence type="ECO:0000313" key="3">
    <source>
        <dbReference type="Proteomes" id="UP000622405"/>
    </source>
</evidence>
<dbReference type="NCBIfam" id="TIGR01617">
    <property type="entry name" value="arsC_related"/>
    <property type="match status" value="1"/>
</dbReference>
<dbReference type="Pfam" id="PF03960">
    <property type="entry name" value="ArsC"/>
    <property type="match status" value="1"/>
</dbReference>
<dbReference type="Gene3D" id="3.40.30.10">
    <property type="entry name" value="Glutaredoxin"/>
    <property type="match status" value="1"/>
</dbReference>
<dbReference type="CDD" id="cd03036">
    <property type="entry name" value="ArsC_like"/>
    <property type="match status" value="1"/>
</dbReference>
<dbReference type="EMBL" id="WJBE01000012">
    <property type="protein sequence ID" value="MBC3900461.1"/>
    <property type="molecule type" value="Genomic_DNA"/>
</dbReference>
<evidence type="ECO:0000256" key="1">
    <source>
        <dbReference type="PROSITE-ProRule" id="PRU01282"/>
    </source>
</evidence>
<dbReference type="InterPro" id="IPR006660">
    <property type="entry name" value="Arsenate_reductase-like"/>
</dbReference>
<dbReference type="InterPro" id="IPR006504">
    <property type="entry name" value="Tscrpt_reg_Spx/MgsR"/>
</dbReference>
<dbReference type="InterPro" id="IPR036249">
    <property type="entry name" value="Thioredoxin-like_sf"/>
</dbReference>
<gene>
    <name evidence="2" type="ORF">GH811_12625</name>
</gene>
<dbReference type="PROSITE" id="PS51353">
    <property type="entry name" value="ARSC"/>
    <property type="match status" value="1"/>
</dbReference>